<protein>
    <submittedName>
        <fullName evidence="1">Uncharacterized protein</fullName>
    </submittedName>
</protein>
<name>A0A2T4VWN2_9HYPH</name>
<evidence type="ECO:0000313" key="2">
    <source>
        <dbReference type="Proteomes" id="UP000240811"/>
    </source>
</evidence>
<dbReference type="Proteomes" id="UP000240811">
    <property type="component" value="Unassembled WGS sequence"/>
</dbReference>
<sequence>MSELIPYISRATPFSPVKEHVQQRHSPDEGLRDIANTLSQTAKMLEATVRNQSAFKADSEFLQTTVEAERVFADKLQGLKGQDEEEVKKNLEGILVNDIKPLYGKMIAKIDHPEVGHHISQNADKQLAQFRLKAQQYELGVRFIRAEMALNSASKSLTSSLMSDPSDRNYKDKYGILKDMIDSAPLELGAKAKKWEEFKSELAKAQGRGIAEREPWRIVEWSGRTQKAQQVGVSPRASVTAKTTAKLAFGVMNSKSASETLKSMEAPPLEQIEEVKNPRDGSIPFESWNDLNTSQRVDLVNSAYASVNRMRQKLGGEYGDALINGETLLKAGKNPSEVFANLDLDKMHLSDVLGGEEQANRYLNKANEIIIQGKFQDEVKGLSLPQAQSRLKAERDRLNEVSDPKELALGMNSYDAKEQFIANYHAKIASDPIAWAKANNYHGVTDLDEDLNATPAQLKSRDVALSEISNNWKVKVPNELLDSREAKIRKEQLRNMLPMDVVSHISSVSQQLGGVDSPVFKKYMHQLEEEIPLASYAIASIPQVYVDKGWFSNVTYQAQQVAETIIAGHRIRRKASNVDSVSLLKTGDVFDTKFTAIVGAPVSDRDFNTFRQLKTAVLDYLAGSDPANYTKKTMDSSMIETAFKAVTGGGLVKYEGSYLLHPWGMEDTEFRKQMDKKVDQALMQKYGRSSSLTDRSRYNYEAVGLGTYIVTNAHVPLTDSKGKVIFIDLVGSSNEQGKGQ</sequence>
<dbReference type="EMBL" id="PSQJ01000006">
    <property type="protein sequence ID" value="PTL86177.1"/>
    <property type="molecule type" value="Genomic_DNA"/>
</dbReference>
<proteinExistence type="predicted"/>
<reference evidence="2" key="1">
    <citation type="submission" date="2018-02" db="EMBL/GenBank/DDBJ databases">
        <title>Genome sequence of Candidatus Liberibacter europaeus.</title>
        <authorList>
            <person name="Frampton R.A."/>
            <person name="Thompson S.M."/>
            <person name="David C."/>
            <person name="Addison S.M."/>
            <person name="Smith G.R."/>
        </authorList>
    </citation>
    <scope>NUCLEOTIDE SEQUENCE [LARGE SCALE GENOMIC DNA]</scope>
</reference>
<dbReference type="AlphaFoldDB" id="A0A2T4VWN2"/>
<comment type="caution">
    <text evidence="1">The sequence shown here is derived from an EMBL/GenBank/DDBJ whole genome shotgun (WGS) entry which is preliminary data.</text>
</comment>
<evidence type="ECO:0000313" key="1">
    <source>
        <dbReference type="EMBL" id="PTL86177.1"/>
    </source>
</evidence>
<gene>
    <name evidence="1" type="ORF">C4617_04710</name>
</gene>
<accession>A0A2T4VWN2</accession>
<organism evidence="1 2">
    <name type="scientific">Candidatus Liberibacter europaeus</name>
    <dbReference type="NCBI Taxonomy" id="744859"/>
    <lineage>
        <taxon>Bacteria</taxon>
        <taxon>Pseudomonadati</taxon>
        <taxon>Pseudomonadota</taxon>
        <taxon>Alphaproteobacteria</taxon>
        <taxon>Hyphomicrobiales</taxon>
        <taxon>Rhizobiaceae</taxon>
        <taxon>Liberibacter</taxon>
    </lineage>
</organism>